<dbReference type="EMBL" id="JBHFXX010000007">
    <property type="protein sequence ID" value="MFB3800767.1"/>
    <property type="molecule type" value="Genomic_DNA"/>
</dbReference>
<comment type="caution">
    <text evidence="2">The sequence shown here is derived from an EMBL/GenBank/DDBJ whole genome shotgun (WGS) entry which is preliminary data.</text>
</comment>
<keyword evidence="1" id="KW-0472">Membrane</keyword>
<evidence type="ECO:0000313" key="3">
    <source>
        <dbReference type="Proteomes" id="UP001577047"/>
    </source>
</evidence>
<evidence type="ECO:0000256" key="1">
    <source>
        <dbReference type="SAM" id="Phobius"/>
    </source>
</evidence>
<feature type="transmembrane region" description="Helical" evidence="1">
    <location>
        <begin position="90"/>
        <end position="108"/>
    </location>
</feature>
<proteinExistence type="predicted"/>
<keyword evidence="1" id="KW-0812">Transmembrane</keyword>
<accession>A0ABV4Z8U5</accession>
<protein>
    <submittedName>
        <fullName evidence="2">Uncharacterized protein</fullName>
    </submittedName>
</protein>
<feature type="transmembrane region" description="Helical" evidence="1">
    <location>
        <begin position="27"/>
        <end position="45"/>
    </location>
</feature>
<reference evidence="2 3" key="1">
    <citation type="submission" date="2024-09" db="EMBL/GenBank/DDBJ databases">
        <authorList>
            <person name="Fullem K."/>
        </authorList>
    </citation>
    <scope>NUCLEOTIDE SEQUENCE [LARGE SCALE GENOMIC DNA]</scope>
    <source>
        <strain evidence="3">K1(2024)</strain>
    </source>
</reference>
<dbReference type="RefSeq" id="WP_304484292.1">
    <property type="nucleotide sequence ID" value="NZ_JAUQOQ010000007.1"/>
</dbReference>
<keyword evidence="3" id="KW-1185">Reference proteome</keyword>
<feature type="transmembrane region" description="Helical" evidence="1">
    <location>
        <begin position="187"/>
        <end position="208"/>
    </location>
</feature>
<name>A0ABV4Z8U5_9PSED</name>
<evidence type="ECO:0000313" key="2">
    <source>
        <dbReference type="EMBL" id="MFB3800767.1"/>
    </source>
</evidence>
<sequence>MESDLPMNALKTKLLDAYRHTPVSHRFYLASIVLYLLGFACHLKTGLPSLTALTGLTSALVLCGFIAWCLPLTRWVHAAWDRPFAKTPIILLHLLALLIATACARFAVAESLGLPPQSFDLTVGFLAALFYLPAWFAVVGILLGLAAVMIMIVAFVTLPFEAVWQQLAFLINPWRSKPMTGPPRQMMIFHGLGALYAGVLLSTGYSYATEDFSATFKTLVTVVALKSDFHQAPNYPGYRSGEYVHPLENGYIAFARSQDDHSTVFGVRSQAADAAEVEIGTLPGPGSFLKSLFQ</sequence>
<feature type="transmembrane region" description="Helical" evidence="1">
    <location>
        <begin position="128"/>
        <end position="156"/>
    </location>
</feature>
<dbReference type="Proteomes" id="UP001577047">
    <property type="component" value="Unassembled WGS sequence"/>
</dbReference>
<gene>
    <name evidence="2" type="ORF">ACE1YR_10010</name>
</gene>
<feature type="transmembrane region" description="Helical" evidence="1">
    <location>
        <begin position="51"/>
        <end position="70"/>
    </location>
</feature>
<keyword evidence="1" id="KW-1133">Transmembrane helix</keyword>
<organism evidence="2 3">
    <name type="scientific">Pseudomonas boreofloridensis</name>
    <dbReference type="NCBI Taxonomy" id="3064348"/>
    <lineage>
        <taxon>Bacteria</taxon>
        <taxon>Pseudomonadati</taxon>
        <taxon>Pseudomonadota</taxon>
        <taxon>Gammaproteobacteria</taxon>
        <taxon>Pseudomonadales</taxon>
        <taxon>Pseudomonadaceae</taxon>
        <taxon>Pseudomonas</taxon>
    </lineage>
</organism>